<name>A0ACC0A9C2_CATRO</name>
<accession>A0ACC0A9C2</accession>
<reference evidence="2" key="1">
    <citation type="journal article" date="2023" name="Nat. Plants">
        <title>Single-cell RNA sequencing provides a high-resolution roadmap for understanding the multicellular compartmentation of specialized metabolism.</title>
        <authorList>
            <person name="Sun S."/>
            <person name="Shen X."/>
            <person name="Li Y."/>
            <person name="Li Y."/>
            <person name="Wang S."/>
            <person name="Li R."/>
            <person name="Zhang H."/>
            <person name="Shen G."/>
            <person name="Guo B."/>
            <person name="Wei J."/>
            <person name="Xu J."/>
            <person name="St-Pierre B."/>
            <person name="Chen S."/>
            <person name="Sun C."/>
        </authorList>
    </citation>
    <scope>NUCLEOTIDE SEQUENCE [LARGE SCALE GENOMIC DNA]</scope>
</reference>
<protein>
    <submittedName>
        <fullName evidence="1">Uncharacterized protein</fullName>
    </submittedName>
</protein>
<sequence length="460" mass="52322">MKVFLQGLHGFQTSAYCLIQFWEPFRTAGKVYLTCLNQPFGPGPRLLKGLFSYRKICLEKEFIPVDDELDPPRSVFNLGQEWPELCRDTSYCLNKKYPPQHDGALTSYVSLPLLESIGNQPHCVGVLEIISNSSIMAYMTDLIEYLCCKLLEMHLKTAEADLFCYRLSACEDSKAAAAAHRVLMNTYQRHRQHIYAQMWAAQFDKVCNKIIWAARACFCEDVGKLNVNVIPWAPVARKLGMTGCFAICLKSWQIDEFYILEFFFRSGTASGDPRIFVRKLVAELKRDIEDSDINFPIQTIDERLCIEVLKVSDGQDDKLDSFETCTTESPPNSLRHHLGQSQMIKIASEANIPAAGGARRNKRPIRTLDVEYGITLELLLQHSDRKIDEVADIVGVCRSTLKRICRKHGIKRWPPKRAKRTNNSQIHQHSTPLAATLQDGHHIHNSIATWGQHLGEGKVW</sequence>
<proteinExistence type="predicted"/>
<organism evidence="1 2">
    <name type="scientific">Catharanthus roseus</name>
    <name type="common">Madagascar periwinkle</name>
    <name type="synonym">Vinca rosea</name>
    <dbReference type="NCBI Taxonomy" id="4058"/>
    <lineage>
        <taxon>Eukaryota</taxon>
        <taxon>Viridiplantae</taxon>
        <taxon>Streptophyta</taxon>
        <taxon>Embryophyta</taxon>
        <taxon>Tracheophyta</taxon>
        <taxon>Spermatophyta</taxon>
        <taxon>Magnoliopsida</taxon>
        <taxon>eudicotyledons</taxon>
        <taxon>Gunneridae</taxon>
        <taxon>Pentapetalae</taxon>
        <taxon>asterids</taxon>
        <taxon>lamiids</taxon>
        <taxon>Gentianales</taxon>
        <taxon>Apocynaceae</taxon>
        <taxon>Rauvolfioideae</taxon>
        <taxon>Vinceae</taxon>
        <taxon>Catharanthinae</taxon>
        <taxon>Catharanthus</taxon>
    </lineage>
</organism>
<comment type="caution">
    <text evidence="1">The sequence shown here is derived from an EMBL/GenBank/DDBJ whole genome shotgun (WGS) entry which is preliminary data.</text>
</comment>
<evidence type="ECO:0000313" key="2">
    <source>
        <dbReference type="Proteomes" id="UP001060085"/>
    </source>
</evidence>
<gene>
    <name evidence="1" type="ORF">M9H77_25391</name>
</gene>
<dbReference type="EMBL" id="CM044706">
    <property type="protein sequence ID" value="KAI5656598.1"/>
    <property type="molecule type" value="Genomic_DNA"/>
</dbReference>
<dbReference type="Proteomes" id="UP001060085">
    <property type="component" value="Linkage Group LG06"/>
</dbReference>
<keyword evidence="2" id="KW-1185">Reference proteome</keyword>
<evidence type="ECO:0000313" key="1">
    <source>
        <dbReference type="EMBL" id="KAI5656598.1"/>
    </source>
</evidence>